<dbReference type="Pfam" id="PF03483">
    <property type="entry name" value="B3_4"/>
    <property type="match status" value="1"/>
</dbReference>
<dbReference type="SUPFAM" id="SSF56037">
    <property type="entry name" value="PheT/TilS domain"/>
    <property type="match status" value="1"/>
</dbReference>
<dbReference type="InterPro" id="IPR020825">
    <property type="entry name" value="Phe-tRNA_synthase-like_B3/B4"/>
</dbReference>
<feature type="domain" description="B3/B4 tRNA-binding" evidence="1">
    <location>
        <begin position="63"/>
        <end position="219"/>
    </location>
</feature>
<dbReference type="OrthoDB" id="276580at2"/>
<dbReference type="Gene3D" id="3.50.40.10">
    <property type="entry name" value="Phenylalanyl-trna Synthetase, Chain B, domain 3"/>
    <property type="match status" value="1"/>
</dbReference>
<sequence length="241" mass="25877">MTTLHIDHTVLSGYPEVVIALVVAEGVAGADSWPAAERALTALEASVADGSWAPSTEDDPPIAVWHAIYRRFGTNPRRVRPSVDALCRRLARTGQLPRVNGPVDAYNAVSVRHGLPAGAFDLDAVRGDLHLRLARDGDVFTPLGEPETTEQPRPGEVVYADDFSVLTRHWNHRDAERTKVTSNVENVLFLLEGVPGAVGQSTLDEAAQALTALVAPQAKRVTRHLLGAAHATAEVSVRARA</sequence>
<keyword evidence="3" id="KW-1185">Reference proteome</keyword>
<dbReference type="InterPro" id="IPR005146">
    <property type="entry name" value="B3/B4_tRNA-bd"/>
</dbReference>
<organism evidence="2 3">
    <name type="scientific">Micromonospora nigra</name>
    <dbReference type="NCBI Taxonomy" id="145857"/>
    <lineage>
        <taxon>Bacteria</taxon>
        <taxon>Bacillati</taxon>
        <taxon>Actinomycetota</taxon>
        <taxon>Actinomycetes</taxon>
        <taxon>Micromonosporales</taxon>
        <taxon>Micromonosporaceae</taxon>
        <taxon>Micromonospora</taxon>
    </lineage>
</organism>
<dbReference type="EMBL" id="FMHT01000003">
    <property type="protein sequence ID" value="SCL36429.1"/>
    <property type="molecule type" value="Genomic_DNA"/>
</dbReference>
<dbReference type="RefSeq" id="WP_091089327.1">
    <property type="nucleotide sequence ID" value="NZ_FMHT01000003.1"/>
</dbReference>
<dbReference type="Proteomes" id="UP000199699">
    <property type="component" value="Unassembled WGS sequence"/>
</dbReference>
<dbReference type="SMART" id="SM00873">
    <property type="entry name" value="B3_4"/>
    <property type="match status" value="1"/>
</dbReference>
<dbReference type="AlphaFoldDB" id="A0A1C6T468"/>
<proteinExistence type="predicted"/>
<gene>
    <name evidence="2" type="ORF">GA0070616_5485</name>
</gene>
<evidence type="ECO:0000259" key="1">
    <source>
        <dbReference type="SMART" id="SM00873"/>
    </source>
</evidence>
<protein>
    <submittedName>
        <fullName evidence="2">B3/B4 domain-containing protein (DNA/RNA-binding domain of Phe-tRNA-synthetase)</fullName>
    </submittedName>
</protein>
<dbReference type="GO" id="GO:0004826">
    <property type="term" value="F:phenylalanine-tRNA ligase activity"/>
    <property type="evidence" value="ECO:0007669"/>
    <property type="project" value="InterPro"/>
</dbReference>
<dbReference type="PANTHER" id="PTHR39209">
    <property type="match status" value="1"/>
</dbReference>
<dbReference type="STRING" id="145857.GA0070616_5485"/>
<accession>A0A1C6T468</accession>
<name>A0A1C6T468_9ACTN</name>
<evidence type="ECO:0000313" key="3">
    <source>
        <dbReference type="Proteomes" id="UP000199699"/>
    </source>
</evidence>
<dbReference type="PANTHER" id="PTHR39209:SF2">
    <property type="entry name" value="CYTOPLASMIC PROTEIN"/>
    <property type="match status" value="1"/>
</dbReference>
<reference evidence="2 3" key="1">
    <citation type="submission" date="2016-06" db="EMBL/GenBank/DDBJ databases">
        <authorList>
            <person name="Kjaerup R.B."/>
            <person name="Dalgaard T.S."/>
            <person name="Juul-Madsen H.R."/>
        </authorList>
    </citation>
    <scope>NUCLEOTIDE SEQUENCE [LARGE SCALE GENOMIC DNA]</scope>
    <source>
        <strain evidence="2 3">DSM 43818</strain>
    </source>
</reference>
<evidence type="ECO:0000313" key="2">
    <source>
        <dbReference type="EMBL" id="SCL36429.1"/>
    </source>
</evidence>
<dbReference type="GO" id="GO:0003723">
    <property type="term" value="F:RNA binding"/>
    <property type="evidence" value="ECO:0007669"/>
    <property type="project" value="InterPro"/>
</dbReference>